<protein>
    <submittedName>
        <fullName evidence="2">Uncharacterized protein</fullName>
    </submittedName>
</protein>
<keyword evidence="1" id="KW-0472">Membrane</keyword>
<feature type="transmembrane region" description="Helical" evidence="1">
    <location>
        <begin position="40"/>
        <end position="58"/>
    </location>
</feature>
<comment type="caution">
    <text evidence="2">The sequence shown here is derived from an EMBL/GenBank/DDBJ whole genome shotgun (WGS) entry which is preliminary data.</text>
</comment>
<proteinExistence type="predicted"/>
<name>A0ABR3XAU2_9PEZI</name>
<accession>A0ABR3XAU2</accession>
<keyword evidence="1" id="KW-1133">Transmembrane helix</keyword>
<evidence type="ECO:0000256" key="1">
    <source>
        <dbReference type="SAM" id="Phobius"/>
    </source>
</evidence>
<gene>
    <name evidence="2" type="ORF">VTK73DRAFT_1273</name>
</gene>
<reference evidence="2 3" key="1">
    <citation type="journal article" date="2024" name="Commun. Biol.">
        <title>Comparative genomic analysis of thermophilic fungi reveals convergent evolutionary adaptations and gene losses.</title>
        <authorList>
            <person name="Steindorff A.S."/>
            <person name="Aguilar-Pontes M.V."/>
            <person name="Robinson A.J."/>
            <person name="Andreopoulos B."/>
            <person name="LaButti K."/>
            <person name="Kuo A."/>
            <person name="Mondo S."/>
            <person name="Riley R."/>
            <person name="Otillar R."/>
            <person name="Haridas S."/>
            <person name="Lipzen A."/>
            <person name="Grimwood J."/>
            <person name="Schmutz J."/>
            <person name="Clum A."/>
            <person name="Reid I.D."/>
            <person name="Moisan M.C."/>
            <person name="Butler G."/>
            <person name="Nguyen T.T.M."/>
            <person name="Dewar K."/>
            <person name="Conant G."/>
            <person name="Drula E."/>
            <person name="Henrissat B."/>
            <person name="Hansel C."/>
            <person name="Singer S."/>
            <person name="Hutchinson M.I."/>
            <person name="de Vries R.P."/>
            <person name="Natvig D.O."/>
            <person name="Powell A.J."/>
            <person name="Tsang A."/>
            <person name="Grigoriev I.V."/>
        </authorList>
    </citation>
    <scope>NUCLEOTIDE SEQUENCE [LARGE SCALE GENOMIC DNA]</scope>
    <source>
        <strain evidence="2 3">ATCC 24622</strain>
    </source>
</reference>
<keyword evidence="3" id="KW-1185">Reference proteome</keyword>
<evidence type="ECO:0000313" key="3">
    <source>
        <dbReference type="Proteomes" id="UP001586593"/>
    </source>
</evidence>
<feature type="transmembrane region" description="Helical" evidence="1">
    <location>
        <begin position="78"/>
        <end position="99"/>
    </location>
</feature>
<dbReference type="EMBL" id="JAZHXJ010000130">
    <property type="protein sequence ID" value="KAL1872802.1"/>
    <property type="molecule type" value="Genomic_DNA"/>
</dbReference>
<keyword evidence="1" id="KW-0812">Transmembrane</keyword>
<evidence type="ECO:0000313" key="2">
    <source>
        <dbReference type="EMBL" id="KAL1872802.1"/>
    </source>
</evidence>
<sequence length="126" mass="14043">MSPNLSDVLNMGKIGGGQSNNKLEIYLRRDFQSIGSREKLVLSWNCTTIILIAGVVVTRRLVRGVRPREFWIEDVLAYIAYTSTVMAVVISLVAVGSGLGQHVRDLHSDTITKELHRFSEVRCLVS</sequence>
<dbReference type="Proteomes" id="UP001586593">
    <property type="component" value="Unassembled WGS sequence"/>
</dbReference>
<organism evidence="2 3">
    <name type="scientific">Phialemonium thermophilum</name>
    <dbReference type="NCBI Taxonomy" id="223376"/>
    <lineage>
        <taxon>Eukaryota</taxon>
        <taxon>Fungi</taxon>
        <taxon>Dikarya</taxon>
        <taxon>Ascomycota</taxon>
        <taxon>Pezizomycotina</taxon>
        <taxon>Sordariomycetes</taxon>
        <taxon>Sordariomycetidae</taxon>
        <taxon>Cephalothecales</taxon>
        <taxon>Cephalothecaceae</taxon>
        <taxon>Phialemonium</taxon>
    </lineage>
</organism>